<feature type="region of interest" description="Disordered" evidence="2">
    <location>
        <begin position="756"/>
        <end position="783"/>
    </location>
</feature>
<accession>A0AAW2EQ43</accession>
<dbReference type="InterPro" id="IPR015267">
    <property type="entry name" value="PPP4R2"/>
</dbReference>
<reference evidence="3 4" key="1">
    <citation type="submission" date="2023-03" db="EMBL/GenBank/DDBJ databases">
        <title>High recombination rates correlate with genetic variation in Cardiocondyla obscurior ants.</title>
        <authorList>
            <person name="Errbii M."/>
        </authorList>
    </citation>
    <scope>NUCLEOTIDE SEQUENCE [LARGE SCALE GENOMIC DNA]</scope>
    <source>
        <strain evidence="3">Alpha-2009</strain>
        <tissue evidence="3">Whole body</tissue>
    </source>
</reference>
<feature type="compositionally biased region" description="Pro residues" evidence="2">
    <location>
        <begin position="170"/>
        <end position="187"/>
    </location>
</feature>
<dbReference type="GO" id="GO:0005634">
    <property type="term" value="C:nucleus"/>
    <property type="evidence" value="ECO:0007669"/>
    <property type="project" value="TreeGrafter"/>
</dbReference>
<dbReference type="Pfam" id="PF09184">
    <property type="entry name" value="PPP4R2"/>
    <property type="match status" value="1"/>
</dbReference>
<proteinExistence type="inferred from homology"/>
<keyword evidence="4" id="KW-1185">Reference proteome</keyword>
<feature type="region of interest" description="Disordered" evidence="2">
    <location>
        <begin position="158"/>
        <end position="220"/>
    </location>
</feature>
<evidence type="ECO:0000313" key="4">
    <source>
        <dbReference type="Proteomes" id="UP001430953"/>
    </source>
</evidence>
<evidence type="ECO:0008006" key="5">
    <source>
        <dbReference type="Google" id="ProtNLM"/>
    </source>
</evidence>
<dbReference type="AlphaFoldDB" id="A0AAW2EQ43"/>
<evidence type="ECO:0000256" key="1">
    <source>
        <dbReference type="ARBA" id="ARBA00009207"/>
    </source>
</evidence>
<protein>
    <recommendedName>
        <fullName evidence="5">Serine/threonine-protein phosphatase 4 regulatory subunit 2</fullName>
    </recommendedName>
</protein>
<evidence type="ECO:0000256" key="2">
    <source>
        <dbReference type="SAM" id="MobiDB-lite"/>
    </source>
</evidence>
<dbReference type="PANTHER" id="PTHR16487:SF0">
    <property type="entry name" value="PROTEIN PHOSPHATASE 4 REGULATORY SUBUNIT 2-RELATED"/>
    <property type="match status" value="1"/>
</dbReference>
<evidence type="ECO:0000313" key="3">
    <source>
        <dbReference type="EMBL" id="KAL0104918.1"/>
    </source>
</evidence>
<organism evidence="3 4">
    <name type="scientific">Cardiocondyla obscurior</name>
    <dbReference type="NCBI Taxonomy" id="286306"/>
    <lineage>
        <taxon>Eukaryota</taxon>
        <taxon>Metazoa</taxon>
        <taxon>Ecdysozoa</taxon>
        <taxon>Arthropoda</taxon>
        <taxon>Hexapoda</taxon>
        <taxon>Insecta</taxon>
        <taxon>Pterygota</taxon>
        <taxon>Neoptera</taxon>
        <taxon>Endopterygota</taxon>
        <taxon>Hymenoptera</taxon>
        <taxon>Apocrita</taxon>
        <taxon>Aculeata</taxon>
        <taxon>Formicoidea</taxon>
        <taxon>Formicidae</taxon>
        <taxon>Myrmicinae</taxon>
        <taxon>Cardiocondyla</taxon>
    </lineage>
</organism>
<comment type="similarity">
    <text evidence="1">Belongs to the PPP4R2 family.</text>
</comment>
<feature type="compositionally biased region" description="Basic and acidic residues" evidence="2">
    <location>
        <begin position="702"/>
        <end position="711"/>
    </location>
</feature>
<sequence>MENLEEVLQALDEFQKMRPSVIPQELEDYLCWVAKTGDPVYQWPLIKTLVREKLTRVMTDFYESCTTLEITPCPNVDHFNYDTMKSNLLERLESFANAPFTVQRICELLTAPRKEYNRVDKFMRAIEKNILVVSTREPGPITRRGETADGMVNGSVEEDTTSITQQQPLPSSPSQPQPQPQPPPSPSSSPSQLQPQPFSQSSQTQPSAQSVQSTTQDVEMDWEKDCNSTVTISVHTVENEPPLLHGNVIPPTDSANALAKNLFTDEAVREKFEQATSRTDVATSNYITSVSDFSTISNLNLQPHGSTSETITTIPVVQNLPAVETVPDNPAVPDTDVSVATVNEDSNSQSNLDIENEEIAATVNATVSTMTTTASTVTVTTATSTMSTSATAAASAAATTTVTVVATVIPLTTDTTRKLQAAFQAKHFDSTDNKCTDKFHDKTTDLSILSNTEEEIGRPVENEETTSTKSNTDHMNISEISRGESRLTENLLQTDIQMRTDTLLNSTENVIGEKAPDKLAEEEPSILRNIDEENLRSINGHNVNAITFVGSQSMEKNSAVTSDESMSAVIVSNSEALYKTEKPETHSKEISTIVSSTECFLHDQPTSQKTESAEAMDKVLEEDIPTIASSVSNTNGKEIQKSQFNDDNLNIMEISNNKMTLVRPLVSEPINIVEKSKEMASVIEKIDSVPSTDETTESSDNTDCRSPKDDTLTGIQDDSLTNLQGNKPIACIAMKESQSSIIESITCRKESVELMEVDDEESLSTFQQDEPRKQETMEELPES</sequence>
<dbReference type="GO" id="GO:0030289">
    <property type="term" value="C:protein phosphatase 4 complex"/>
    <property type="evidence" value="ECO:0007669"/>
    <property type="project" value="InterPro"/>
</dbReference>
<dbReference type="EMBL" id="JADYXP020000019">
    <property type="protein sequence ID" value="KAL0104918.1"/>
    <property type="molecule type" value="Genomic_DNA"/>
</dbReference>
<name>A0AAW2EQ43_9HYME</name>
<feature type="compositionally biased region" description="Low complexity" evidence="2">
    <location>
        <begin position="688"/>
        <end position="701"/>
    </location>
</feature>
<comment type="caution">
    <text evidence="3">The sequence shown here is derived from an EMBL/GenBank/DDBJ whole genome shotgun (WGS) entry which is preliminary data.</text>
</comment>
<gene>
    <name evidence="3" type="ORF">PUN28_016517</name>
</gene>
<dbReference type="GO" id="GO:0019888">
    <property type="term" value="F:protein phosphatase regulator activity"/>
    <property type="evidence" value="ECO:0007669"/>
    <property type="project" value="InterPro"/>
</dbReference>
<dbReference type="Proteomes" id="UP001430953">
    <property type="component" value="Unassembled WGS sequence"/>
</dbReference>
<feature type="region of interest" description="Disordered" evidence="2">
    <location>
        <begin position="688"/>
        <end position="719"/>
    </location>
</feature>
<feature type="compositionally biased region" description="Low complexity" evidence="2">
    <location>
        <begin position="188"/>
        <end position="216"/>
    </location>
</feature>
<dbReference type="GO" id="GO:0005737">
    <property type="term" value="C:cytoplasm"/>
    <property type="evidence" value="ECO:0007669"/>
    <property type="project" value="TreeGrafter"/>
</dbReference>
<dbReference type="PANTHER" id="PTHR16487">
    <property type="entry name" value="PPP4R2-RELATED PROTEIN"/>
    <property type="match status" value="1"/>
</dbReference>